<dbReference type="InterPro" id="IPR005186">
    <property type="entry name" value="FlaG"/>
</dbReference>
<feature type="compositionally biased region" description="Polar residues" evidence="1">
    <location>
        <begin position="22"/>
        <end position="32"/>
    </location>
</feature>
<dbReference type="RefSeq" id="WP_100276622.1">
    <property type="nucleotide sequence ID" value="NZ_CP018799.1"/>
</dbReference>
<keyword evidence="3" id="KW-1185">Reference proteome</keyword>
<evidence type="ECO:0000256" key="1">
    <source>
        <dbReference type="SAM" id="MobiDB-lite"/>
    </source>
</evidence>
<dbReference type="SUPFAM" id="SSF160214">
    <property type="entry name" value="FlaG-like"/>
    <property type="match status" value="1"/>
</dbReference>
<dbReference type="OrthoDB" id="5298238at2"/>
<reference evidence="2 3" key="1">
    <citation type="submission" date="2016-12" db="EMBL/GenBank/DDBJ databases">
        <title>Isolation and genomic insights into novel planktonic Zetaproteobacteria from stratified waters of the Chesapeake Bay.</title>
        <authorList>
            <person name="McAllister S.M."/>
            <person name="Kato S."/>
            <person name="Chan C.S."/>
            <person name="Chiu B.K."/>
            <person name="Field E.K."/>
        </authorList>
    </citation>
    <scope>NUCLEOTIDE SEQUENCE [LARGE SCALE GENOMIC DNA]</scope>
    <source>
        <strain evidence="2 3">CP-5</strain>
    </source>
</reference>
<feature type="compositionally biased region" description="Low complexity" evidence="1">
    <location>
        <begin position="1"/>
        <end position="20"/>
    </location>
</feature>
<dbReference type="Pfam" id="PF03646">
    <property type="entry name" value="FlaG"/>
    <property type="match status" value="1"/>
</dbReference>
<dbReference type="KEGG" id="maes:Ga0123461_0177"/>
<dbReference type="InterPro" id="IPR035924">
    <property type="entry name" value="FlaG-like_sf"/>
</dbReference>
<dbReference type="EMBL" id="CP018799">
    <property type="protein sequence ID" value="ATX78630.1"/>
    <property type="molecule type" value="Genomic_DNA"/>
</dbReference>
<evidence type="ECO:0000313" key="2">
    <source>
        <dbReference type="EMBL" id="ATX78630.1"/>
    </source>
</evidence>
<name>A0A2K8KV36_MARES</name>
<dbReference type="Proteomes" id="UP000231701">
    <property type="component" value="Chromosome"/>
</dbReference>
<protein>
    <submittedName>
        <fullName evidence="2">Flagellar protein FlaG</fullName>
    </submittedName>
</protein>
<dbReference type="PANTHER" id="PTHR37166:SF1">
    <property type="entry name" value="PROTEIN FLAG"/>
    <property type="match status" value="1"/>
</dbReference>
<keyword evidence="2" id="KW-0282">Flagellum</keyword>
<evidence type="ECO:0000313" key="3">
    <source>
        <dbReference type="Proteomes" id="UP000231701"/>
    </source>
</evidence>
<dbReference type="PANTHER" id="PTHR37166">
    <property type="entry name" value="PROTEIN FLAG"/>
    <property type="match status" value="1"/>
</dbReference>
<accession>A0A2K8KV36</accession>
<dbReference type="Gene3D" id="3.30.160.170">
    <property type="entry name" value="FlaG-like"/>
    <property type="match status" value="1"/>
</dbReference>
<proteinExistence type="predicted"/>
<feature type="region of interest" description="Disordered" evidence="1">
    <location>
        <begin position="1"/>
        <end position="49"/>
    </location>
</feature>
<sequence>MNAININSIASSTATSSAATQPKIQQQKQPVSTEEKAVNSLQQQEKPVDSETVKKLVAQANTQLTAASNQHLSFGYEERLNRLYVQIKDNATGEVVREIPPKKLIEQQAAMSEMIGIILDRSA</sequence>
<dbReference type="AlphaFoldDB" id="A0A2K8KV36"/>
<organism evidence="2 3">
    <name type="scientific">Mariprofundus aestuarium</name>
    <dbReference type="NCBI Taxonomy" id="1921086"/>
    <lineage>
        <taxon>Bacteria</taxon>
        <taxon>Pseudomonadati</taxon>
        <taxon>Pseudomonadota</taxon>
        <taxon>Candidatius Mariprofundia</taxon>
        <taxon>Mariprofundales</taxon>
        <taxon>Mariprofundaceae</taxon>
        <taxon>Mariprofundus</taxon>
    </lineage>
</organism>
<keyword evidence="2" id="KW-0969">Cilium</keyword>
<keyword evidence="2" id="KW-0966">Cell projection</keyword>
<gene>
    <name evidence="2" type="ORF">Ga0123461_0177</name>
</gene>